<evidence type="ECO:0000313" key="2">
    <source>
        <dbReference type="Proteomes" id="UP001239111"/>
    </source>
</evidence>
<reference evidence="1" key="1">
    <citation type="submission" date="2023-04" db="EMBL/GenBank/DDBJ databases">
        <title>A chromosome-level genome assembly of the parasitoid wasp Eretmocerus hayati.</title>
        <authorList>
            <person name="Zhong Y."/>
            <person name="Liu S."/>
            <person name="Liu Y."/>
        </authorList>
    </citation>
    <scope>NUCLEOTIDE SEQUENCE</scope>
    <source>
        <strain evidence="1">ZJU_SS_LIU_2023</strain>
    </source>
</reference>
<proteinExistence type="predicted"/>
<dbReference type="EMBL" id="CM056742">
    <property type="protein sequence ID" value="KAJ8675570.1"/>
    <property type="molecule type" value="Genomic_DNA"/>
</dbReference>
<accession>A0ACC2P1A6</accession>
<evidence type="ECO:0000313" key="1">
    <source>
        <dbReference type="EMBL" id="KAJ8675570.1"/>
    </source>
</evidence>
<name>A0ACC2P1A6_9HYME</name>
<organism evidence="1 2">
    <name type="scientific">Eretmocerus hayati</name>
    <dbReference type="NCBI Taxonomy" id="131215"/>
    <lineage>
        <taxon>Eukaryota</taxon>
        <taxon>Metazoa</taxon>
        <taxon>Ecdysozoa</taxon>
        <taxon>Arthropoda</taxon>
        <taxon>Hexapoda</taxon>
        <taxon>Insecta</taxon>
        <taxon>Pterygota</taxon>
        <taxon>Neoptera</taxon>
        <taxon>Endopterygota</taxon>
        <taxon>Hymenoptera</taxon>
        <taxon>Apocrita</taxon>
        <taxon>Proctotrupomorpha</taxon>
        <taxon>Chalcidoidea</taxon>
        <taxon>Aphelinidae</taxon>
        <taxon>Aphelininae</taxon>
        <taxon>Eretmocerus</taxon>
    </lineage>
</organism>
<sequence>MDEDANTALMINYEIINAIQAKRFLYDKGMDEYLEKWRDERPTVLKQIADRIAQQFNIEFDEKLLWSRWMSLVRKYKDECKKVQVYIQSGSSSQPEITSEWPLYKDMCWYEPFVEHLPQLSNTETASAPEPQQANRNFKKRKASKGSDNDDDLENLLKANQATLAKLEQQVDGDEENEPLSNYLPLIEMRHNLVCENLKYDCTKQVLTYINYYKKKKCSGSTVD</sequence>
<dbReference type="Proteomes" id="UP001239111">
    <property type="component" value="Chromosome 2"/>
</dbReference>
<comment type="caution">
    <text evidence="1">The sequence shown here is derived from an EMBL/GenBank/DDBJ whole genome shotgun (WGS) entry which is preliminary data.</text>
</comment>
<protein>
    <submittedName>
        <fullName evidence="1">Uncharacterized protein</fullName>
    </submittedName>
</protein>
<gene>
    <name evidence="1" type="ORF">QAD02_011356</name>
</gene>
<keyword evidence="2" id="KW-1185">Reference proteome</keyword>